<evidence type="ECO:0000256" key="1">
    <source>
        <dbReference type="SAM" id="MobiDB-lite"/>
    </source>
</evidence>
<accession>A0AAV5K932</accession>
<name>A0AAV5K932_9ROSI</name>
<dbReference type="AlphaFoldDB" id="A0AAV5K932"/>
<evidence type="ECO:0000313" key="3">
    <source>
        <dbReference type="Proteomes" id="UP001054252"/>
    </source>
</evidence>
<dbReference type="Proteomes" id="UP001054252">
    <property type="component" value="Unassembled WGS sequence"/>
</dbReference>
<sequence length="160" mass="18161">MTPFGRRKKDIRNTGKLDSTELMTVILPPMDKSQPFQHDNFLLNFSIKGFHVVHLLRLAPNGMPKYLDGNEPTLQFKRYDILCSHALLENEKKDNQSRVVQKKDNQSGVEQKKDNQSGVVQKKDNQSGVEQKKDNQSGVVQKKDNQSGVVQKKDNQSGVV</sequence>
<evidence type="ECO:0000313" key="2">
    <source>
        <dbReference type="EMBL" id="GKV21706.1"/>
    </source>
</evidence>
<feature type="region of interest" description="Disordered" evidence="1">
    <location>
        <begin position="92"/>
        <end position="160"/>
    </location>
</feature>
<comment type="caution">
    <text evidence="2">The sequence shown here is derived from an EMBL/GenBank/DDBJ whole genome shotgun (WGS) entry which is preliminary data.</text>
</comment>
<reference evidence="2 3" key="1">
    <citation type="journal article" date="2021" name="Commun. Biol.">
        <title>The genome of Shorea leprosula (Dipterocarpaceae) highlights the ecological relevance of drought in aseasonal tropical rainforests.</title>
        <authorList>
            <person name="Ng K.K.S."/>
            <person name="Kobayashi M.J."/>
            <person name="Fawcett J.A."/>
            <person name="Hatakeyama M."/>
            <person name="Paape T."/>
            <person name="Ng C.H."/>
            <person name="Ang C.C."/>
            <person name="Tnah L.H."/>
            <person name="Lee C.T."/>
            <person name="Nishiyama T."/>
            <person name="Sese J."/>
            <person name="O'Brien M.J."/>
            <person name="Copetti D."/>
            <person name="Mohd Noor M.I."/>
            <person name="Ong R.C."/>
            <person name="Putra M."/>
            <person name="Sireger I.Z."/>
            <person name="Indrioko S."/>
            <person name="Kosugi Y."/>
            <person name="Izuno A."/>
            <person name="Isagi Y."/>
            <person name="Lee S.L."/>
            <person name="Shimizu K.K."/>
        </authorList>
    </citation>
    <scope>NUCLEOTIDE SEQUENCE [LARGE SCALE GENOMIC DNA]</scope>
    <source>
        <strain evidence="2">214</strain>
    </source>
</reference>
<dbReference type="EMBL" id="BPVZ01000058">
    <property type="protein sequence ID" value="GKV21706.1"/>
    <property type="molecule type" value="Genomic_DNA"/>
</dbReference>
<gene>
    <name evidence="2" type="ORF">SLEP1_g31659</name>
</gene>
<proteinExistence type="predicted"/>
<keyword evidence="3" id="KW-1185">Reference proteome</keyword>
<protein>
    <submittedName>
        <fullName evidence="2">Uncharacterized protein</fullName>
    </submittedName>
</protein>
<organism evidence="2 3">
    <name type="scientific">Rubroshorea leprosula</name>
    <dbReference type="NCBI Taxonomy" id="152421"/>
    <lineage>
        <taxon>Eukaryota</taxon>
        <taxon>Viridiplantae</taxon>
        <taxon>Streptophyta</taxon>
        <taxon>Embryophyta</taxon>
        <taxon>Tracheophyta</taxon>
        <taxon>Spermatophyta</taxon>
        <taxon>Magnoliopsida</taxon>
        <taxon>eudicotyledons</taxon>
        <taxon>Gunneridae</taxon>
        <taxon>Pentapetalae</taxon>
        <taxon>rosids</taxon>
        <taxon>malvids</taxon>
        <taxon>Malvales</taxon>
        <taxon>Dipterocarpaceae</taxon>
        <taxon>Rubroshorea</taxon>
    </lineage>
</organism>